<evidence type="ECO:0000313" key="2">
    <source>
        <dbReference type="Proteomes" id="UP000009169"/>
    </source>
</evidence>
<dbReference type="EMBL" id="DS995731">
    <property type="protein sequence ID" value="EGE04049.1"/>
    <property type="molecule type" value="Genomic_DNA"/>
</dbReference>
<dbReference type="AlphaFoldDB" id="F2PQ81"/>
<sequence length="138" mass="16595">MPRQFFNLKRRDKRLARFKTRDLIKKAKADRERFRRGKLSLFARGHELYRDRLLSGREIYIYIYIFNKKGDGPGKYSVYKSCSKTASGAPWPPTEETVTTLLREISTMEKNTYMKIGREERDNLKPHRTLTRFPRRLY</sequence>
<evidence type="ECO:0000313" key="1">
    <source>
        <dbReference type="EMBL" id="EGE04049.1"/>
    </source>
</evidence>
<keyword evidence="2" id="KW-1185">Reference proteome</keyword>
<proteinExistence type="predicted"/>
<dbReference type="VEuPathDB" id="FungiDB:TEQG_03083"/>
<name>F2PQ81_TRIEC</name>
<reference evidence="2" key="1">
    <citation type="journal article" date="2012" name="MBio">
        <title>Comparative genome analysis of Trichophyton rubrum and related dermatophytes reveals candidate genes involved in infection.</title>
        <authorList>
            <person name="Martinez D.A."/>
            <person name="Oliver B.G."/>
            <person name="Graeser Y."/>
            <person name="Goldberg J.M."/>
            <person name="Li W."/>
            <person name="Martinez-Rossi N.M."/>
            <person name="Monod M."/>
            <person name="Shelest E."/>
            <person name="Barton R.C."/>
            <person name="Birch E."/>
            <person name="Brakhage A.A."/>
            <person name="Chen Z."/>
            <person name="Gurr S.J."/>
            <person name="Heiman D."/>
            <person name="Heitman J."/>
            <person name="Kosti I."/>
            <person name="Rossi A."/>
            <person name="Saif S."/>
            <person name="Samalova M."/>
            <person name="Saunders C.W."/>
            <person name="Shea T."/>
            <person name="Summerbell R.C."/>
            <person name="Xu J."/>
            <person name="Young S."/>
            <person name="Zeng Q."/>
            <person name="Birren B.W."/>
            <person name="Cuomo C.A."/>
            <person name="White T.C."/>
        </authorList>
    </citation>
    <scope>NUCLEOTIDE SEQUENCE [LARGE SCALE GENOMIC DNA]</scope>
    <source>
        <strain evidence="2">ATCC MYA-4606 / CBS 127.97</strain>
    </source>
</reference>
<dbReference type="Proteomes" id="UP000009169">
    <property type="component" value="Unassembled WGS sequence"/>
</dbReference>
<protein>
    <submittedName>
        <fullName evidence="1">Uncharacterized protein</fullName>
    </submittedName>
</protein>
<dbReference type="HOGENOM" id="CLU_1856717_0_0_1"/>
<accession>F2PQ81</accession>
<gene>
    <name evidence="1" type="ORF">TEQG_03083</name>
</gene>
<organism evidence="1 2">
    <name type="scientific">Trichophyton equinum (strain ATCC MYA-4606 / CBS 127.97)</name>
    <name type="common">Horse ringworm fungus</name>
    <dbReference type="NCBI Taxonomy" id="559882"/>
    <lineage>
        <taxon>Eukaryota</taxon>
        <taxon>Fungi</taxon>
        <taxon>Dikarya</taxon>
        <taxon>Ascomycota</taxon>
        <taxon>Pezizomycotina</taxon>
        <taxon>Eurotiomycetes</taxon>
        <taxon>Eurotiomycetidae</taxon>
        <taxon>Onygenales</taxon>
        <taxon>Arthrodermataceae</taxon>
        <taxon>Trichophyton</taxon>
    </lineage>
</organism>